<dbReference type="Pfam" id="PF23812">
    <property type="entry name" value="Phage_TAC_18"/>
    <property type="match status" value="1"/>
</dbReference>
<evidence type="ECO:0000313" key="1">
    <source>
        <dbReference type="EMBL" id="MFC3072346.1"/>
    </source>
</evidence>
<keyword evidence="2" id="KW-1185">Reference proteome</keyword>
<dbReference type="InterPro" id="IPR056919">
    <property type="entry name" value="Phage_TAC_18"/>
</dbReference>
<gene>
    <name evidence="1" type="ORF">ACFOHH_04425</name>
</gene>
<accession>A0ABV7DBN0</accession>
<reference evidence="2" key="1">
    <citation type="journal article" date="2019" name="Int. J. Syst. Evol. Microbiol.">
        <title>The Global Catalogue of Microorganisms (GCM) 10K type strain sequencing project: providing services to taxonomists for standard genome sequencing and annotation.</title>
        <authorList>
            <consortium name="The Broad Institute Genomics Platform"/>
            <consortium name="The Broad Institute Genome Sequencing Center for Infectious Disease"/>
            <person name="Wu L."/>
            <person name="Ma J."/>
        </authorList>
    </citation>
    <scope>NUCLEOTIDE SEQUENCE [LARGE SCALE GENOMIC DNA]</scope>
    <source>
        <strain evidence="2">KCTC 52677</strain>
    </source>
</reference>
<dbReference type="EMBL" id="JBHRSP010000006">
    <property type="protein sequence ID" value="MFC3072346.1"/>
    <property type="molecule type" value="Genomic_DNA"/>
</dbReference>
<comment type="caution">
    <text evidence="1">The sequence shown here is derived from an EMBL/GenBank/DDBJ whole genome shotgun (WGS) entry which is preliminary data.</text>
</comment>
<dbReference type="RefSeq" id="WP_257317923.1">
    <property type="nucleotide sequence ID" value="NZ_JBHRSP010000006.1"/>
</dbReference>
<sequence>MATRQVGMDECPISYQEIEAYCRLTDTLMRPWEVKAIVSLFWALKTSKPKGKGEKGVREITDADDVAGVKDLTAGLGKKRTVVRRSK</sequence>
<dbReference type="Proteomes" id="UP001595377">
    <property type="component" value="Unassembled WGS sequence"/>
</dbReference>
<organism evidence="1 2">
    <name type="scientific">Shinella pollutisoli</name>
    <dbReference type="NCBI Taxonomy" id="2250594"/>
    <lineage>
        <taxon>Bacteria</taxon>
        <taxon>Pseudomonadati</taxon>
        <taxon>Pseudomonadota</taxon>
        <taxon>Alphaproteobacteria</taxon>
        <taxon>Hyphomicrobiales</taxon>
        <taxon>Rhizobiaceae</taxon>
        <taxon>Shinella</taxon>
    </lineage>
</organism>
<evidence type="ECO:0000313" key="2">
    <source>
        <dbReference type="Proteomes" id="UP001595377"/>
    </source>
</evidence>
<protein>
    <submittedName>
        <fullName evidence="1">Uncharacterized protein</fullName>
    </submittedName>
</protein>
<name>A0ABV7DBN0_9HYPH</name>
<proteinExistence type="predicted"/>